<organism evidence="1 2">
    <name type="scientific">Brassica napus</name>
    <name type="common">Rape</name>
    <dbReference type="NCBI Taxonomy" id="3708"/>
    <lineage>
        <taxon>Eukaryota</taxon>
        <taxon>Viridiplantae</taxon>
        <taxon>Streptophyta</taxon>
        <taxon>Embryophyta</taxon>
        <taxon>Tracheophyta</taxon>
        <taxon>Spermatophyta</taxon>
        <taxon>Magnoliopsida</taxon>
        <taxon>eudicotyledons</taxon>
        <taxon>Gunneridae</taxon>
        <taxon>Pentapetalae</taxon>
        <taxon>rosids</taxon>
        <taxon>malvids</taxon>
        <taxon>Brassicales</taxon>
        <taxon>Brassicaceae</taxon>
        <taxon>Brassiceae</taxon>
        <taxon>Brassica</taxon>
    </lineage>
</organism>
<dbReference type="Gramene" id="CDY14363">
    <property type="protein sequence ID" value="CDY14363"/>
    <property type="gene ID" value="GSBRNA2T00078987001"/>
</dbReference>
<accession>A0A078FPU7</accession>
<dbReference type="Proteomes" id="UP000028999">
    <property type="component" value="Unassembled WGS sequence"/>
</dbReference>
<gene>
    <name evidence="1" type="primary">BnaA10g06920D</name>
    <name evidence="1" type="ORF">GSBRNA2T00078987001</name>
</gene>
<evidence type="ECO:0000313" key="1">
    <source>
        <dbReference type="EMBL" id="CDY14363.1"/>
    </source>
</evidence>
<protein>
    <submittedName>
        <fullName evidence="1">BnaA10g06920D protein</fullName>
    </submittedName>
</protein>
<keyword evidence="2" id="KW-1185">Reference proteome</keyword>
<dbReference type="EMBL" id="LK032042">
    <property type="protein sequence ID" value="CDY14363.1"/>
    <property type="molecule type" value="Genomic_DNA"/>
</dbReference>
<sequence>MKLVRYLLESSTSLKKLTLNVNHDSIDYDIFYELLKIPRRSTICEVVVVDF</sequence>
<name>A0A078FPU7_BRANA</name>
<proteinExistence type="predicted"/>
<evidence type="ECO:0000313" key="2">
    <source>
        <dbReference type="Proteomes" id="UP000028999"/>
    </source>
</evidence>
<dbReference type="PaxDb" id="3708-A0A078FPU7"/>
<dbReference type="AlphaFoldDB" id="A0A078FPU7"/>
<reference evidence="1 2" key="1">
    <citation type="journal article" date="2014" name="Science">
        <title>Plant genetics. Early allopolyploid evolution in the post-Neolithic Brassica napus oilseed genome.</title>
        <authorList>
            <person name="Chalhoub B."/>
            <person name="Denoeud F."/>
            <person name="Liu S."/>
            <person name="Parkin I.A."/>
            <person name="Tang H."/>
            <person name="Wang X."/>
            <person name="Chiquet J."/>
            <person name="Belcram H."/>
            <person name="Tong C."/>
            <person name="Samans B."/>
            <person name="Correa M."/>
            <person name="Da Silva C."/>
            <person name="Just J."/>
            <person name="Falentin C."/>
            <person name="Koh C.S."/>
            <person name="Le Clainche I."/>
            <person name="Bernard M."/>
            <person name="Bento P."/>
            <person name="Noel B."/>
            <person name="Labadie K."/>
            <person name="Alberti A."/>
            <person name="Charles M."/>
            <person name="Arnaud D."/>
            <person name="Guo H."/>
            <person name="Daviaud C."/>
            <person name="Alamery S."/>
            <person name="Jabbari K."/>
            <person name="Zhao M."/>
            <person name="Edger P.P."/>
            <person name="Chelaifa H."/>
            <person name="Tack D."/>
            <person name="Lassalle G."/>
            <person name="Mestiri I."/>
            <person name="Schnel N."/>
            <person name="Le Paslier M.C."/>
            <person name="Fan G."/>
            <person name="Renault V."/>
            <person name="Bayer P.E."/>
            <person name="Golicz A.A."/>
            <person name="Manoli S."/>
            <person name="Lee T.H."/>
            <person name="Thi V.H."/>
            <person name="Chalabi S."/>
            <person name="Hu Q."/>
            <person name="Fan C."/>
            <person name="Tollenaere R."/>
            <person name="Lu Y."/>
            <person name="Battail C."/>
            <person name="Shen J."/>
            <person name="Sidebottom C.H."/>
            <person name="Wang X."/>
            <person name="Canaguier A."/>
            <person name="Chauveau A."/>
            <person name="Berard A."/>
            <person name="Deniot G."/>
            <person name="Guan M."/>
            <person name="Liu Z."/>
            <person name="Sun F."/>
            <person name="Lim Y.P."/>
            <person name="Lyons E."/>
            <person name="Town C.D."/>
            <person name="Bancroft I."/>
            <person name="Wang X."/>
            <person name="Meng J."/>
            <person name="Ma J."/>
            <person name="Pires J.C."/>
            <person name="King G.J."/>
            <person name="Brunel D."/>
            <person name="Delourme R."/>
            <person name="Renard M."/>
            <person name="Aury J.M."/>
            <person name="Adams K.L."/>
            <person name="Batley J."/>
            <person name="Snowdon R.J."/>
            <person name="Tost J."/>
            <person name="Edwards D."/>
            <person name="Zhou Y."/>
            <person name="Hua W."/>
            <person name="Sharpe A.G."/>
            <person name="Paterson A.H."/>
            <person name="Guan C."/>
            <person name="Wincker P."/>
        </authorList>
    </citation>
    <scope>NUCLEOTIDE SEQUENCE [LARGE SCALE GENOMIC DNA]</scope>
    <source>
        <strain evidence="2">cv. Darmor-bzh</strain>
    </source>
</reference>